<reference evidence="2 3" key="1">
    <citation type="submission" date="2021-07" db="EMBL/GenBank/DDBJ databases">
        <title>The Aristolochia fimbriata genome: insights into angiosperm evolution, floral development and chemical biosynthesis.</title>
        <authorList>
            <person name="Jiao Y."/>
        </authorList>
    </citation>
    <scope>NUCLEOTIDE SEQUENCE [LARGE SCALE GENOMIC DNA]</scope>
    <source>
        <strain evidence="2">IBCAS-2021</strain>
        <tissue evidence="2">Leaf</tissue>
    </source>
</reference>
<dbReference type="AlphaFoldDB" id="A0AAV7FDM8"/>
<proteinExistence type="predicted"/>
<gene>
    <name evidence="2" type="ORF">H6P81_003439</name>
</gene>
<dbReference type="EMBL" id="JAINDJ010000002">
    <property type="protein sequence ID" value="KAG9458931.1"/>
    <property type="molecule type" value="Genomic_DNA"/>
</dbReference>
<comment type="caution">
    <text evidence="2">The sequence shown here is derived from an EMBL/GenBank/DDBJ whole genome shotgun (WGS) entry which is preliminary data.</text>
</comment>
<sequence>MFLDENRNRRLNEIGASRAGQHGEAYPFRTRGSRNTLLIEQGLRSHLKGHPEMSISCILPPALALVSQDVLKSVSKSSPVPVLLQLFVQCILAKIIVVLNSWDRKSKSKADFGVLYVEVAGIEISITLTLGKAWK</sequence>
<evidence type="ECO:0000313" key="2">
    <source>
        <dbReference type="EMBL" id="KAG9458931.1"/>
    </source>
</evidence>
<keyword evidence="1" id="KW-0472">Membrane</keyword>
<dbReference type="Proteomes" id="UP000825729">
    <property type="component" value="Unassembled WGS sequence"/>
</dbReference>
<keyword evidence="3" id="KW-1185">Reference proteome</keyword>
<feature type="transmembrane region" description="Helical" evidence="1">
    <location>
        <begin position="82"/>
        <end position="102"/>
    </location>
</feature>
<evidence type="ECO:0000256" key="1">
    <source>
        <dbReference type="SAM" id="Phobius"/>
    </source>
</evidence>
<keyword evidence="1" id="KW-1133">Transmembrane helix</keyword>
<evidence type="ECO:0000313" key="3">
    <source>
        <dbReference type="Proteomes" id="UP000825729"/>
    </source>
</evidence>
<keyword evidence="1" id="KW-0812">Transmembrane</keyword>
<protein>
    <submittedName>
        <fullName evidence="2">Uncharacterized protein</fullName>
    </submittedName>
</protein>
<feature type="transmembrane region" description="Helical" evidence="1">
    <location>
        <begin position="114"/>
        <end position="134"/>
    </location>
</feature>
<organism evidence="2 3">
    <name type="scientific">Aristolochia fimbriata</name>
    <name type="common">White veined hardy Dutchman's pipe vine</name>
    <dbReference type="NCBI Taxonomy" id="158543"/>
    <lineage>
        <taxon>Eukaryota</taxon>
        <taxon>Viridiplantae</taxon>
        <taxon>Streptophyta</taxon>
        <taxon>Embryophyta</taxon>
        <taxon>Tracheophyta</taxon>
        <taxon>Spermatophyta</taxon>
        <taxon>Magnoliopsida</taxon>
        <taxon>Magnoliidae</taxon>
        <taxon>Piperales</taxon>
        <taxon>Aristolochiaceae</taxon>
        <taxon>Aristolochia</taxon>
    </lineage>
</organism>
<accession>A0AAV7FDM8</accession>
<name>A0AAV7FDM8_ARIFI</name>